<feature type="transmembrane region" description="Helical" evidence="2">
    <location>
        <begin position="46"/>
        <end position="71"/>
    </location>
</feature>
<keyword evidence="4" id="KW-1185">Reference proteome</keyword>
<feature type="transmembrane region" description="Helical" evidence="2">
    <location>
        <begin position="15"/>
        <end position="34"/>
    </location>
</feature>
<comment type="caution">
    <text evidence="3">The sequence shown here is derived from an EMBL/GenBank/DDBJ whole genome shotgun (WGS) entry which is preliminary data.</text>
</comment>
<keyword evidence="2" id="KW-1133">Transmembrane helix</keyword>
<organism evidence="3 4">
    <name type="scientific">Plantactinospora veratri</name>
    <dbReference type="NCBI Taxonomy" id="1436122"/>
    <lineage>
        <taxon>Bacteria</taxon>
        <taxon>Bacillati</taxon>
        <taxon>Actinomycetota</taxon>
        <taxon>Actinomycetes</taxon>
        <taxon>Micromonosporales</taxon>
        <taxon>Micromonosporaceae</taxon>
        <taxon>Plantactinospora</taxon>
    </lineage>
</organism>
<name>A0ABU7SMZ9_9ACTN</name>
<feature type="region of interest" description="Disordered" evidence="1">
    <location>
        <begin position="93"/>
        <end position="130"/>
    </location>
</feature>
<evidence type="ECO:0000256" key="1">
    <source>
        <dbReference type="SAM" id="MobiDB-lite"/>
    </source>
</evidence>
<gene>
    <name evidence="3" type="ORF">V1634_31355</name>
</gene>
<evidence type="ECO:0000256" key="2">
    <source>
        <dbReference type="SAM" id="Phobius"/>
    </source>
</evidence>
<protein>
    <submittedName>
        <fullName evidence="3">Uncharacterized protein</fullName>
    </submittedName>
</protein>
<accession>A0ABU7SMZ9</accession>
<proteinExistence type="predicted"/>
<dbReference type="Proteomes" id="UP001339911">
    <property type="component" value="Unassembled WGS sequence"/>
</dbReference>
<dbReference type="EMBL" id="JAZGQL010000033">
    <property type="protein sequence ID" value="MEE6311336.1"/>
    <property type="molecule type" value="Genomic_DNA"/>
</dbReference>
<sequence length="130" mass="13855">MFTVYSTALTRRHRFIAYGLGAVLLAVAALVYGIGIDAVVSAASPLWPLLLAAAEIALIVLALGFLGYAAMFEYGVRSPRMWRGGPVPRDSHLAMFDPHLGSKPLSHTGRASSSIHHQHTDDRPTGSGST</sequence>
<dbReference type="RefSeq" id="WP_331211328.1">
    <property type="nucleotide sequence ID" value="NZ_JAZGQL010000033.1"/>
</dbReference>
<keyword evidence="2" id="KW-0472">Membrane</keyword>
<keyword evidence="2" id="KW-0812">Transmembrane</keyword>
<evidence type="ECO:0000313" key="3">
    <source>
        <dbReference type="EMBL" id="MEE6311336.1"/>
    </source>
</evidence>
<evidence type="ECO:0000313" key="4">
    <source>
        <dbReference type="Proteomes" id="UP001339911"/>
    </source>
</evidence>
<reference evidence="3 4" key="1">
    <citation type="submission" date="2024-01" db="EMBL/GenBank/DDBJ databases">
        <title>Genome insights into Plantactinospora veratri sp. nov.</title>
        <authorList>
            <person name="Wang L."/>
        </authorList>
    </citation>
    <scope>NUCLEOTIDE SEQUENCE [LARGE SCALE GENOMIC DNA]</scope>
    <source>
        <strain evidence="3 4">NEAU-FHS4</strain>
    </source>
</reference>